<evidence type="ECO:0000256" key="2">
    <source>
        <dbReference type="SAM" id="SignalP"/>
    </source>
</evidence>
<evidence type="ECO:0008006" key="5">
    <source>
        <dbReference type="Google" id="ProtNLM"/>
    </source>
</evidence>
<sequence>MYATISIVAILTIRIVICINNNAGNTFSPLAMQGMYNFFHGMTPQESTPHIAVKIMPSKRFRISPSEMNSLLFTIKQEINHKVKELEEELYEHRYENERHLSTWALNKAPIYMPFHETTKLKTPKYPKTLNLAMKKLHKKLGEENKADDSKSKSHIADKAMEDKVESGKTNLIPHKAS</sequence>
<dbReference type="Proteomes" id="UP000031512">
    <property type="component" value="Chromosome 3"/>
</dbReference>
<name>L0B1P7_THEEQ</name>
<feature type="chain" id="PRO_5003940008" description="Signal peptide-containing protein" evidence="2">
    <location>
        <begin position="19"/>
        <end position="178"/>
    </location>
</feature>
<proteinExistence type="predicted"/>
<keyword evidence="4" id="KW-1185">Reference proteome</keyword>
<evidence type="ECO:0000313" key="3">
    <source>
        <dbReference type="EMBL" id="AFZ81176.1"/>
    </source>
</evidence>
<dbReference type="RefSeq" id="XP_004830842.1">
    <property type="nucleotide sequence ID" value="XM_004830785.1"/>
</dbReference>
<reference evidence="3 4" key="1">
    <citation type="journal article" date="2012" name="BMC Genomics">
        <title>Comparative genomic analysis and phylogenetic position of Theileria equi.</title>
        <authorList>
            <person name="Kappmeyer L.S."/>
            <person name="Thiagarajan M."/>
            <person name="Herndon D.R."/>
            <person name="Ramsay J.D."/>
            <person name="Caler E."/>
            <person name="Djikeng A."/>
            <person name="Gillespie J.J."/>
            <person name="Lau A.O."/>
            <person name="Roalson E.H."/>
            <person name="Silva J.C."/>
            <person name="Silva M.G."/>
            <person name="Suarez C.E."/>
            <person name="Ueti M.W."/>
            <person name="Nene V.M."/>
            <person name="Mealey R.H."/>
            <person name="Knowles D.P."/>
            <person name="Brayton K.A."/>
        </authorList>
    </citation>
    <scope>NUCLEOTIDE SEQUENCE [LARGE SCALE GENOMIC DNA]</scope>
    <source>
        <strain evidence="3 4">WA</strain>
    </source>
</reference>
<dbReference type="AlphaFoldDB" id="L0B1P7"/>
<gene>
    <name evidence="3" type="ORF">BEWA_005840</name>
</gene>
<dbReference type="VEuPathDB" id="PiroplasmaDB:BEWA_005840"/>
<keyword evidence="2" id="KW-0732">Signal</keyword>
<accession>L0B1P7</accession>
<dbReference type="GeneID" id="15805439"/>
<feature type="region of interest" description="Disordered" evidence="1">
    <location>
        <begin position="141"/>
        <end position="178"/>
    </location>
</feature>
<dbReference type="OrthoDB" id="366009at2759"/>
<evidence type="ECO:0000313" key="4">
    <source>
        <dbReference type="Proteomes" id="UP000031512"/>
    </source>
</evidence>
<feature type="signal peptide" evidence="2">
    <location>
        <begin position="1"/>
        <end position="18"/>
    </location>
</feature>
<evidence type="ECO:0000256" key="1">
    <source>
        <dbReference type="SAM" id="MobiDB-lite"/>
    </source>
</evidence>
<protein>
    <recommendedName>
        <fullName evidence="5">Signal peptide-containing protein</fullName>
    </recommendedName>
</protein>
<dbReference type="eggNOG" id="ENOG502SZ6M">
    <property type="taxonomic scope" value="Eukaryota"/>
</dbReference>
<feature type="compositionally biased region" description="Basic and acidic residues" evidence="1">
    <location>
        <begin position="141"/>
        <end position="167"/>
    </location>
</feature>
<dbReference type="KEGG" id="beq:BEWA_005840"/>
<dbReference type="EMBL" id="CP001670">
    <property type="protein sequence ID" value="AFZ81176.1"/>
    <property type="molecule type" value="Genomic_DNA"/>
</dbReference>
<organism evidence="3 4">
    <name type="scientific">Theileria equi strain WA</name>
    <dbReference type="NCBI Taxonomy" id="1537102"/>
    <lineage>
        <taxon>Eukaryota</taxon>
        <taxon>Sar</taxon>
        <taxon>Alveolata</taxon>
        <taxon>Apicomplexa</taxon>
        <taxon>Aconoidasida</taxon>
        <taxon>Piroplasmida</taxon>
        <taxon>Theileriidae</taxon>
        <taxon>Theileria</taxon>
    </lineage>
</organism>